<proteinExistence type="predicted"/>
<dbReference type="AlphaFoldDB" id="A0A3D9N1T4"/>
<dbReference type="Proteomes" id="UP000256919">
    <property type="component" value="Unassembled WGS sequence"/>
</dbReference>
<dbReference type="Pfam" id="PF18962">
    <property type="entry name" value="Por_Secre_tail"/>
    <property type="match status" value="1"/>
</dbReference>
<comment type="caution">
    <text evidence="5">The sequence shown here is derived from an EMBL/GenBank/DDBJ whole genome shotgun (WGS) entry which is preliminary data.</text>
</comment>
<dbReference type="InterPro" id="IPR013320">
    <property type="entry name" value="ConA-like_dom_sf"/>
</dbReference>
<feature type="domain" description="Secretion system C-terminal sorting" evidence="3">
    <location>
        <begin position="908"/>
        <end position="964"/>
    </location>
</feature>
<dbReference type="SUPFAM" id="SSF49899">
    <property type="entry name" value="Concanavalin A-like lectins/glucanases"/>
    <property type="match status" value="1"/>
</dbReference>
<evidence type="ECO:0000259" key="3">
    <source>
        <dbReference type="Pfam" id="PF18962"/>
    </source>
</evidence>
<name>A0A3D9N1T4_9FLAO</name>
<dbReference type="Pfam" id="PF26628">
    <property type="entry name" value="DUF8202"/>
    <property type="match status" value="1"/>
</dbReference>
<feature type="chain" id="PRO_5017631954" evidence="2">
    <location>
        <begin position="24"/>
        <end position="966"/>
    </location>
</feature>
<evidence type="ECO:0000313" key="5">
    <source>
        <dbReference type="EMBL" id="REE25687.1"/>
    </source>
</evidence>
<reference evidence="5 6" key="1">
    <citation type="submission" date="2018-07" db="EMBL/GenBank/DDBJ databases">
        <title>Genomic Encyclopedia of Type Strains, Phase III (KMG-III): the genomes of soil and plant-associated and newly described type strains.</title>
        <authorList>
            <person name="Whitman W."/>
        </authorList>
    </citation>
    <scope>NUCLEOTIDE SEQUENCE [LARGE SCALE GENOMIC DNA]</scope>
    <source>
        <strain evidence="5 6">CECT 7948</strain>
    </source>
</reference>
<protein>
    <submittedName>
        <fullName evidence="5">Putative secreted protein (Por secretion system target)</fullName>
    </submittedName>
</protein>
<dbReference type="NCBIfam" id="TIGR04183">
    <property type="entry name" value="Por_Secre_tail"/>
    <property type="match status" value="1"/>
</dbReference>
<dbReference type="OrthoDB" id="2582440at2"/>
<evidence type="ECO:0000256" key="1">
    <source>
        <dbReference type="ARBA" id="ARBA00022729"/>
    </source>
</evidence>
<dbReference type="GO" id="GO:0004553">
    <property type="term" value="F:hydrolase activity, hydrolyzing O-glycosyl compounds"/>
    <property type="evidence" value="ECO:0007669"/>
    <property type="project" value="UniProtKB-ARBA"/>
</dbReference>
<evidence type="ECO:0000256" key="2">
    <source>
        <dbReference type="SAM" id="SignalP"/>
    </source>
</evidence>
<gene>
    <name evidence="5" type="ORF">DFQ09_102278</name>
</gene>
<organism evidence="5 6">
    <name type="scientific">Winogradskyella pacifica</name>
    <dbReference type="NCBI Taxonomy" id="664642"/>
    <lineage>
        <taxon>Bacteria</taxon>
        <taxon>Pseudomonadati</taxon>
        <taxon>Bacteroidota</taxon>
        <taxon>Flavobacteriia</taxon>
        <taxon>Flavobacteriales</taxon>
        <taxon>Flavobacteriaceae</taxon>
        <taxon>Winogradskyella</taxon>
    </lineage>
</organism>
<dbReference type="EMBL" id="QREI01000002">
    <property type="protein sequence ID" value="REE25687.1"/>
    <property type="molecule type" value="Genomic_DNA"/>
</dbReference>
<feature type="domain" description="DUF8202" evidence="4">
    <location>
        <begin position="252"/>
        <end position="414"/>
    </location>
</feature>
<sequence>MNTKAKIYTALSLLVSTYSFSQAGPGGVTTDNEIWLKAENSSYIDAGTTLGANDSAIQQWNDASGNTNNALQTDSGLRPKLKTNAINGYSALNFDGTDDGIFATGVGHSDEVSLFVVLQSPSLDDKTRGIIQAGPSGTAFSTDANDKTIGMWATNGYLWGRGVQSDGAKKSFINGNGIKLNIDTPYVLTQDFKGTSITQYINAEASQTISYDGTLNSFSDFGIGRQSTTSFKGDIAEVILYKRSLNLAETTIVENYLSAKYGTALDASKDFYIQDNTGNGNFDHSVAGIGQASDGSNHSASRGTGIVSMSGASNLNDSEYLFWGEETKDPVYDFETNTANNSQELTSKWRVSKVGDLGTVTVEFDTTTISAATEGCQGLQLVVGNDNTFTTSTAYNLTVSGDTATATGVSFADGDYFTLSFISDIVWDGTDYFKGSVVSGAPATDTCYRLIIKSGTNAVLTADAEVKSVLVEAGASLTIDSGVTLTVTEAVNLTSESNSYSSLITDGTISGTVNYDRFVNSIGSGATGTGGNDLISLPLMPTGLTFDTFIAYGDNATEIASNVTQYAFAPYDNVTDSAYENFLIGGTEDVLLKGKGYRVATNSGDLITFSGAPDNGTVNFTIVNSALGNQWNLIGNPYPSYIDADLFLNTANSALLDASAVAIYAYNSGTYTGDAPTTSNFTIINKATITEFTGENFNIAPGQGFFVASNAIGGAIEFTPAMRTLSGDDDYIAGRTSNENEFFKLNLTGSQTYSTSIFFNTNASLGLDPGYDAAVYGDDSENYPIYSHLVEENTGRAMALQAIDNTDLTSVSIPLGVNANQGEAITFSVNTSNLSSTTLVYLEDTVANTSTLLNSGDYTLTPSTNLSGTGRFYLHISNSTLSTVDNTLNQLNIYTNEADKTIVVAGQLAGATKATIYDLQGRVILSENLMTSSTSQAIDVSGLSTGVYIVELNNITQNKTQKVILK</sequence>
<dbReference type="InterPro" id="IPR026444">
    <property type="entry name" value="Secre_tail"/>
</dbReference>
<keyword evidence="1 2" id="KW-0732">Signal</keyword>
<evidence type="ECO:0000313" key="6">
    <source>
        <dbReference type="Proteomes" id="UP000256919"/>
    </source>
</evidence>
<feature type="signal peptide" evidence="2">
    <location>
        <begin position="1"/>
        <end position="23"/>
    </location>
</feature>
<accession>A0A3D9N1T4</accession>
<keyword evidence="6" id="KW-1185">Reference proteome</keyword>
<dbReference type="GO" id="GO:0005975">
    <property type="term" value="P:carbohydrate metabolic process"/>
    <property type="evidence" value="ECO:0007669"/>
    <property type="project" value="UniProtKB-ARBA"/>
</dbReference>
<dbReference type="RefSeq" id="WP_115808667.1">
    <property type="nucleotide sequence ID" value="NZ_QREI01000002.1"/>
</dbReference>
<dbReference type="InterPro" id="IPR058515">
    <property type="entry name" value="DUF8202"/>
</dbReference>
<evidence type="ECO:0000259" key="4">
    <source>
        <dbReference type="Pfam" id="PF26628"/>
    </source>
</evidence>